<dbReference type="Proteomes" id="UP000697710">
    <property type="component" value="Unassembled WGS sequence"/>
</dbReference>
<dbReference type="AlphaFoldDB" id="A0A956LY93"/>
<comment type="caution">
    <text evidence="1">The sequence shown here is derived from an EMBL/GenBank/DDBJ whole genome shotgun (WGS) entry which is preliminary data.</text>
</comment>
<gene>
    <name evidence="1" type="ORF">KC729_04055</name>
</gene>
<name>A0A956LY93_UNCEI</name>
<evidence type="ECO:0000313" key="2">
    <source>
        <dbReference type="Proteomes" id="UP000697710"/>
    </source>
</evidence>
<organism evidence="1 2">
    <name type="scientific">Eiseniibacteriota bacterium</name>
    <dbReference type="NCBI Taxonomy" id="2212470"/>
    <lineage>
        <taxon>Bacteria</taxon>
        <taxon>Candidatus Eiseniibacteriota</taxon>
    </lineage>
</organism>
<dbReference type="EMBL" id="JAGQHR010000073">
    <property type="protein sequence ID" value="MCA9726832.1"/>
    <property type="molecule type" value="Genomic_DNA"/>
</dbReference>
<proteinExistence type="predicted"/>
<reference evidence="1" key="2">
    <citation type="journal article" date="2021" name="Microbiome">
        <title>Successional dynamics and alternative stable states in a saline activated sludge microbial community over 9 years.</title>
        <authorList>
            <person name="Wang Y."/>
            <person name="Ye J."/>
            <person name="Ju F."/>
            <person name="Liu L."/>
            <person name="Boyd J.A."/>
            <person name="Deng Y."/>
            <person name="Parks D.H."/>
            <person name="Jiang X."/>
            <person name="Yin X."/>
            <person name="Woodcroft B.J."/>
            <person name="Tyson G.W."/>
            <person name="Hugenholtz P."/>
            <person name="Polz M.F."/>
            <person name="Zhang T."/>
        </authorList>
    </citation>
    <scope>NUCLEOTIDE SEQUENCE</scope>
    <source>
        <strain evidence="1">HKST-UBA01</strain>
    </source>
</reference>
<protein>
    <submittedName>
        <fullName evidence="1">Uncharacterized protein</fullName>
    </submittedName>
</protein>
<reference evidence="1" key="1">
    <citation type="submission" date="2020-04" db="EMBL/GenBank/DDBJ databases">
        <authorList>
            <person name="Zhang T."/>
        </authorList>
    </citation>
    <scope>NUCLEOTIDE SEQUENCE</scope>
    <source>
        <strain evidence="1">HKST-UBA01</strain>
    </source>
</reference>
<evidence type="ECO:0000313" key="1">
    <source>
        <dbReference type="EMBL" id="MCA9726832.1"/>
    </source>
</evidence>
<accession>A0A956LY93</accession>
<sequence length="121" mass="13135">MTKFSGHALLRGVVWVENGSMLGEAGIRELPYLELRDRELPYALAVQEPGQALVLDGDPAESSLKVLIRPEGSGFCVKPMDGSLACTGLQYSPLSPAGRVVVAGTTLRFVFFEIPDWVESR</sequence>